<protein>
    <submittedName>
        <fullName evidence="2">Uncharacterized protein</fullName>
    </submittedName>
</protein>
<evidence type="ECO:0000313" key="2">
    <source>
        <dbReference type="EMBL" id="KAF2970501.1"/>
    </source>
</evidence>
<keyword evidence="1" id="KW-0732">Signal</keyword>
<gene>
    <name evidence="2" type="ORF">GQX73_g3042</name>
</gene>
<dbReference type="OrthoDB" id="4773720at2759"/>
<proteinExistence type="predicted"/>
<keyword evidence="3" id="KW-1185">Reference proteome</keyword>
<name>A0A7C8IRJ3_9PEZI</name>
<organism evidence="2 3">
    <name type="scientific">Xylaria multiplex</name>
    <dbReference type="NCBI Taxonomy" id="323545"/>
    <lineage>
        <taxon>Eukaryota</taxon>
        <taxon>Fungi</taxon>
        <taxon>Dikarya</taxon>
        <taxon>Ascomycota</taxon>
        <taxon>Pezizomycotina</taxon>
        <taxon>Sordariomycetes</taxon>
        <taxon>Xylariomycetidae</taxon>
        <taxon>Xylariales</taxon>
        <taxon>Xylariaceae</taxon>
        <taxon>Xylaria</taxon>
    </lineage>
</organism>
<dbReference type="InParanoid" id="A0A7C8IRJ3"/>
<feature type="chain" id="PRO_5028837803" evidence="1">
    <location>
        <begin position="19"/>
        <end position="172"/>
    </location>
</feature>
<reference evidence="2 3" key="1">
    <citation type="submission" date="2019-12" db="EMBL/GenBank/DDBJ databases">
        <title>Draft genome sequence of the ascomycete Xylaria multiplex DSM 110363.</title>
        <authorList>
            <person name="Buettner E."/>
            <person name="Kellner H."/>
        </authorList>
    </citation>
    <scope>NUCLEOTIDE SEQUENCE [LARGE SCALE GENOMIC DNA]</scope>
    <source>
        <strain evidence="2 3">DSM 110363</strain>
    </source>
</reference>
<dbReference type="EMBL" id="WUBL01000022">
    <property type="protein sequence ID" value="KAF2970501.1"/>
    <property type="molecule type" value="Genomic_DNA"/>
</dbReference>
<evidence type="ECO:0000313" key="3">
    <source>
        <dbReference type="Proteomes" id="UP000481858"/>
    </source>
</evidence>
<comment type="caution">
    <text evidence="2">The sequence shown here is derived from an EMBL/GenBank/DDBJ whole genome shotgun (WGS) entry which is preliminary data.</text>
</comment>
<sequence>MKFFLVSFMAALASLTLAADPAVDPVAEPATDSAGEPAGTDLTWWPPRVTTSITTISRPSSRPTSASTSTSSSSGFIITVTTLPPGKPTVTPIACPTVTLTTRPANCQPIRCPIPGCTYEQDMMIPCGCVPRTLLWVEGCQTACPEGCATRTNTLTQLCATASPGQAVPTAV</sequence>
<dbReference type="AlphaFoldDB" id="A0A7C8IRJ3"/>
<dbReference type="Proteomes" id="UP000481858">
    <property type="component" value="Unassembled WGS sequence"/>
</dbReference>
<evidence type="ECO:0000256" key="1">
    <source>
        <dbReference type="SAM" id="SignalP"/>
    </source>
</evidence>
<accession>A0A7C8IRJ3</accession>
<feature type="signal peptide" evidence="1">
    <location>
        <begin position="1"/>
        <end position="18"/>
    </location>
</feature>